<keyword evidence="2" id="KW-1185">Reference proteome</keyword>
<gene>
    <name evidence="1" type="ORF">HINF_LOCUS122</name>
</gene>
<accession>A0ABP1GDF8</accession>
<evidence type="ECO:0000313" key="2">
    <source>
        <dbReference type="Proteomes" id="UP001642409"/>
    </source>
</evidence>
<protein>
    <submittedName>
        <fullName evidence="1">Hypothetical_protein</fullName>
    </submittedName>
</protein>
<proteinExistence type="predicted"/>
<reference evidence="1 2" key="1">
    <citation type="submission" date="2024-07" db="EMBL/GenBank/DDBJ databases">
        <authorList>
            <person name="Akdeniz Z."/>
        </authorList>
    </citation>
    <scope>NUCLEOTIDE SEQUENCE [LARGE SCALE GENOMIC DNA]</scope>
</reference>
<dbReference type="EMBL" id="CAXDID020000001">
    <property type="protein sequence ID" value="CAL5970182.1"/>
    <property type="molecule type" value="Genomic_DNA"/>
</dbReference>
<evidence type="ECO:0000313" key="1">
    <source>
        <dbReference type="EMBL" id="CAL5970182.1"/>
    </source>
</evidence>
<organism evidence="1 2">
    <name type="scientific">Hexamita inflata</name>
    <dbReference type="NCBI Taxonomy" id="28002"/>
    <lineage>
        <taxon>Eukaryota</taxon>
        <taxon>Metamonada</taxon>
        <taxon>Diplomonadida</taxon>
        <taxon>Hexamitidae</taxon>
        <taxon>Hexamitinae</taxon>
        <taxon>Hexamita</taxon>
    </lineage>
</organism>
<name>A0ABP1GDF8_9EUKA</name>
<comment type="caution">
    <text evidence="1">The sequence shown here is derived from an EMBL/GenBank/DDBJ whole genome shotgun (WGS) entry which is preliminary data.</text>
</comment>
<sequence length="100" mass="11586">MENKYIGKTISDENEHLIQYQNTISNLSLKINTSLQNKSQNANDENEIESKVSSDYIFWDESSEKQIVLFNLQQNNTNEIIDLIDSIQHSNDDFSVTDEI</sequence>
<dbReference type="Proteomes" id="UP001642409">
    <property type="component" value="Unassembled WGS sequence"/>
</dbReference>